<dbReference type="InterPro" id="IPR017907">
    <property type="entry name" value="Znf_RING_CS"/>
</dbReference>
<proteinExistence type="predicted"/>
<evidence type="ECO:0000256" key="3">
    <source>
        <dbReference type="ARBA" id="ARBA00022833"/>
    </source>
</evidence>
<protein>
    <recommendedName>
        <fullName evidence="9">RING-type domain-containing protein</fullName>
    </recommendedName>
</protein>
<dbReference type="CTD" id="9944620"/>
<dbReference type="PROSITE" id="PS50089">
    <property type="entry name" value="ZF_RING_2"/>
    <property type="match status" value="1"/>
</dbReference>
<dbReference type="Pfam" id="PF13445">
    <property type="entry name" value="zf-RING_UBOX"/>
    <property type="match status" value="1"/>
</dbReference>
<feature type="domain" description="REJ" evidence="7">
    <location>
        <begin position="1"/>
        <end position="37"/>
    </location>
</feature>
<dbReference type="InParanoid" id="A0A1S0TW87"/>
<organism evidence="8">
    <name type="scientific">Loa loa</name>
    <name type="common">Eye worm</name>
    <name type="synonym">Filaria loa</name>
    <dbReference type="NCBI Taxonomy" id="7209"/>
    <lineage>
        <taxon>Eukaryota</taxon>
        <taxon>Metazoa</taxon>
        <taxon>Ecdysozoa</taxon>
        <taxon>Nematoda</taxon>
        <taxon>Chromadorea</taxon>
        <taxon>Rhabditida</taxon>
        <taxon>Spirurina</taxon>
        <taxon>Spiruromorpha</taxon>
        <taxon>Filarioidea</taxon>
        <taxon>Onchocercidae</taxon>
        <taxon>Loa</taxon>
    </lineage>
</organism>
<dbReference type="PROSITE" id="PS51111">
    <property type="entry name" value="REJ"/>
    <property type="match status" value="1"/>
</dbReference>
<dbReference type="GO" id="GO:0016020">
    <property type="term" value="C:membrane"/>
    <property type="evidence" value="ECO:0007669"/>
    <property type="project" value="UniProtKB-SubCell"/>
</dbReference>
<dbReference type="PROSITE" id="PS00518">
    <property type="entry name" value="ZF_RING_1"/>
    <property type="match status" value="1"/>
</dbReference>
<dbReference type="KEGG" id="loa:LOAG_07198"/>
<evidence type="ECO:0000256" key="1">
    <source>
        <dbReference type="ARBA" id="ARBA00022723"/>
    </source>
</evidence>
<dbReference type="SMART" id="SM00184">
    <property type="entry name" value="RING"/>
    <property type="match status" value="1"/>
</dbReference>
<gene>
    <name evidence="8" type="ORF">LOAG_07198</name>
</gene>
<feature type="region of interest" description="Disordered" evidence="5">
    <location>
        <begin position="1"/>
        <end position="36"/>
    </location>
</feature>
<feature type="domain" description="RING-type" evidence="6">
    <location>
        <begin position="57"/>
        <end position="98"/>
    </location>
</feature>
<dbReference type="Gene3D" id="3.30.40.10">
    <property type="entry name" value="Zinc/RING finger domain, C3HC4 (zinc finger)"/>
    <property type="match status" value="1"/>
</dbReference>
<dbReference type="GeneID" id="9944620"/>
<evidence type="ECO:0000259" key="6">
    <source>
        <dbReference type="PROSITE" id="PS50089"/>
    </source>
</evidence>
<dbReference type="RefSeq" id="XP_020302393.1">
    <property type="nucleotide sequence ID" value="XM_020447367.1"/>
</dbReference>
<keyword evidence="3" id="KW-0862">Zinc</keyword>
<dbReference type="SUPFAM" id="SSF57850">
    <property type="entry name" value="RING/U-box"/>
    <property type="match status" value="1"/>
</dbReference>
<feature type="compositionally biased region" description="Low complexity" evidence="5">
    <location>
        <begin position="1"/>
        <end position="32"/>
    </location>
</feature>
<keyword evidence="1" id="KW-0479">Metal-binding</keyword>
<evidence type="ECO:0000256" key="5">
    <source>
        <dbReference type="SAM" id="MobiDB-lite"/>
    </source>
</evidence>
<dbReference type="AlphaFoldDB" id="A0A1S0TW87"/>
<evidence type="ECO:0000313" key="8">
    <source>
        <dbReference type="EMBL" id="EFO21286.2"/>
    </source>
</evidence>
<dbReference type="GO" id="GO:0008270">
    <property type="term" value="F:zinc ion binding"/>
    <property type="evidence" value="ECO:0007669"/>
    <property type="project" value="UniProtKB-KW"/>
</dbReference>
<dbReference type="InterPro" id="IPR014010">
    <property type="entry name" value="REJ_dom"/>
</dbReference>
<evidence type="ECO:0000256" key="2">
    <source>
        <dbReference type="ARBA" id="ARBA00022771"/>
    </source>
</evidence>
<dbReference type="InterPro" id="IPR027370">
    <property type="entry name" value="Znf-RING_euk"/>
</dbReference>
<dbReference type="PANTHER" id="PTHR24103">
    <property type="entry name" value="E3 UBIQUITIN-PROTEIN LIGASE TRIM"/>
    <property type="match status" value="1"/>
</dbReference>
<dbReference type="InterPro" id="IPR013083">
    <property type="entry name" value="Znf_RING/FYVE/PHD"/>
</dbReference>
<dbReference type="EMBL" id="JH712247">
    <property type="protein sequence ID" value="EFO21286.2"/>
    <property type="molecule type" value="Genomic_DNA"/>
</dbReference>
<evidence type="ECO:0000256" key="4">
    <source>
        <dbReference type="PROSITE-ProRule" id="PRU00175"/>
    </source>
</evidence>
<keyword evidence="2 4" id="KW-0863">Zinc-finger</keyword>
<evidence type="ECO:0008006" key="9">
    <source>
        <dbReference type="Google" id="ProtNLM"/>
    </source>
</evidence>
<reference evidence="8" key="1">
    <citation type="submission" date="2012-04" db="EMBL/GenBank/DDBJ databases">
        <title>The Genome Sequence of Loa loa.</title>
        <authorList>
            <consortium name="The Broad Institute Genome Sequencing Platform"/>
            <consortium name="Broad Institute Genome Sequencing Center for Infectious Disease"/>
            <person name="Nutman T.B."/>
            <person name="Fink D.L."/>
            <person name="Russ C."/>
            <person name="Young S."/>
            <person name="Zeng Q."/>
            <person name="Gargeya S."/>
            <person name="Alvarado L."/>
            <person name="Berlin A."/>
            <person name="Chapman S.B."/>
            <person name="Chen Z."/>
            <person name="Freedman E."/>
            <person name="Gellesch M."/>
            <person name="Goldberg J."/>
            <person name="Griggs A."/>
            <person name="Gujja S."/>
            <person name="Heilman E.R."/>
            <person name="Heiman D."/>
            <person name="Howarth C."/>
            <person name="Mehta T."/>
            <person name="Neiman D."/>
            <person name="Pearson M."/>
            <person name="Roberts A."/>
            <person name="Saif S."/>
            <person name="Shea T."/>
            <person name="Shenoy N."/>
            <person name="Sisk P."/>
            <person name="Stolte C."/>
            <person name="Sykes S."/>
            <person name="White J."/>
            <person name="Yandava C."/>
            <person name="Haas B."/>
            <person name="Henn M.R."/>
            <person name="Nusbaum C."/>
            <person name="Birren B."/>
        </authorList>
    </citation>
    <scope>NUCLEOTIDE SEQUENCE [LARGE SCALE GENOMIC DNA]</scope>
</reference>
<dbReference type="OMA" id="RCASEFA"/>
<accession>A0A1S0TW87</accession>
<sequence>MDILLPSFSDSSSSDSSFLLDSSSPSTTSFPSEHMSPEKMIEEEGNYDVFLLEAMICSVCFMVFDEPKQLQCGHSFCKTCIDRLCNEVEQKYSCPLCRAHFTSPPVVNYSLKSLISRIKERDAMVKCCHQCSHAVKPEDQYCCDDCDHTDRIERVRCGLCVINGHAKMGHAVSKYGESNERVKTAQQTLKEMINETVQFLQECKKLASDRFSFVVINLFKLLDEQYTQFSALETALDTNGFISKKDIEIKLEHARRLHGIYMRSASEFTGLMNTMFNEIAVLTEKTGVELAGHAVYGDIINKRDLIAQSAQEQTQSWFEYQRTGRFSALCSAIARRSAAVARRHLMTSNIQSEPEVIVNIMPPISPAAPVTPALPVYRDGALLVHQT</sequence>
<name>A0A1S0TW87_LOALO</name>
<dbReference type="InterPro" id="IPR050143">
    <property type="entry name" value="TRIM/RBCC"/>
</dbReference>
<dbReference type="OrthoDB" id="5876225at2759"/>
<evidence type="ECO:0000259" key="7">
    <source>
        <dbReference type="PROSITE" id="PS51111"/>
    </source>
</evidence>
<dbReference type="InterPro" id="IPR001841">
    <property type="entry name" value="Znf_RING"/>
</dbReference>